<comment type="caution">
    <text evidence="16">The sequence shown here is derived from an EMBL/GenBank/DDBJ whole genome shotgun (WGS) entry which is preliminary data.</text>
</comment>
<comment type="similarity">
    <text evidence="2 10 12">Belongs to the TonB-dependent receptor family.</text>
</comment>
<dbReference type="Gene3D" id="2.170.130.10">
    <property type="entry name" value="TonB-dependent receptor, plug domain"/>
    <property type="match status" value="1"/>
</dbReference>
<dbReference type="InterPro" id="IPR039426">
    <property type="entry name" value="TonB-dep_rcpt-like"/>
</dbReference>
<feature type="chain" id="PRO_5035247737" evidence="13">
    <location>
        <begin position="21"/>
        <end position="678"/>
    </location>
</feature>
<dbReference type="InterPro" id="IPR012910">
    <property type="entry name" value="Plug_dom"/>
</dbReference>
<dbReference type="InterPro" id="IPR011276">
    <property type="entry name" value="TonB_haem/Hb_rcpt"/>
</dbReference>
<dbReference type="Gene3D" id="2.40.170.20">
    <property type="entry name" value="TonB-dependent receptor, beta-barrel domain"/>
    <property type="match status" value="1"/>
</dbReference>
<dbReference type="PANTHER" id="PTHR30069">
    <property type="entry name" value="TONB-DEPENDENT OUTER MEMBRANE RECEPTOR"/>
    <property type="match status" value="1"/>
</dbReference>
<evidence type="ECO:0000259" key="15">
    <source>
        <dbReference type="Pfam" id="PF07715"/>
    </source>
</evidence>
<dbReference type="Proteomes" id="UP000619743">
    <property type="component" value="Unassembled WGS sequence"/>
</dbReference>
<dbReference type="GO" id="GO:0015344">
    <property type="term" value="F:siderophore uptake transmembrane transporter activity"/>
    <property type="evidence" value="ECO:0007669"/>
    <property type="project" value="TreeGrafter"/>
</dbReference>
<evidence type="ECO:0000256" key="12">
    <source>
        <dbReference type="RuleBase" id="RU003357"/>
    </source>
</evidence>
<dbReference type="InterPro" id="IPR000531">
    <property type="entry name" value="Beta-barrel_TonB"/>
</dbReference>
<evidence type="ECO:0000256" key="9">
    <source>
        <dbReference type="ARBA" id="ARBA00023237"/>
    </source>
</evidence>
<dbReference type="RefSeq" id="WP_087504811.1">
    <property type="nucleotide sequence ID" value="NZ_BMDX01000003.1"/>
</dbReference>
<keyword evidence="17" id="KW-1185">Reference proteome</keyword>
<reference evidence="17" key="1">
    <citation type="journal article" date="2019" name="Int. J. Syst. Evol. Microbiol.">
        <title>The Global Catalogue of Microorganisms (GCM) 10K type strain sequencing project: providing services to taxonomists for standard genome sequencing and annotation.</title>
        <authorList>
            <consortium name="The Broad Institute Genomics Platform"/>
            <consortium name="The Broad Institute Genome Sequencing Center for Infectious Disease"/>
            <person name="Wu L."/>
            <person name="Ma J."/>
        </authorList>
    </citation>
    <scope>NUCLEOTIDE SEQUENCE [LARGE SCALE GENOMIC DNA]</scope>
    <source>
        <strain evidence="17">CGMCC 1.10130</strain>
    </source>
</reference>
<dbReference type="InterPro" id="IPR010949">
    <property type="entry name" value="TonB_Hb/transfer/lactofer_rcpt"/>
</dbReference>
<dbReference type="InterPro" id="IPR037066">
    <property type="entry name" value="Plug_dom_sf"/>
</dbReference>
<proteinExistence type="inferred from homology"/>
<dbReference type="GO" id="GO:0015232">
    <property type="term" value="F:heme transmembrane transporter activity"/>
    <property type="evidence" value="ECO:0007669"/>
    <property type="project" value="InterPro"/>
</dbReference>
<feature type="signal peptide" evidence="13">
    <location>
        <begin position="1"/>
        <end position="20"/>
    </location>
</feature>
<comment type="subcellular location">
    <subcellularLocation>
        <location evidence="1 10">Cell outer membrane</location>
        <topology evidence="1 10">Multi-pass membrane protein</topology>
    </subcellularLocation>
</comment>
<dbReference type="Pfam" id="PF07715">
    <property type="entry name" value="Plug"/>
    <property type="match status" value="1"/>
</dbReference>
<dbReference type="PROSITE" id="PS52016">
    <property type="entry name" value="TONB_DEPENDENT_REC_3"/>
    <property type="match status" value="1"/>
</dbReference>
<dbReference type="NCBIfam" id="TIGR01785">
    <property type="entry name" value="TonB-hemin"/>
    <property type="match status" value="1"/>
</dbReference>
<dbReference type="SUPFAM" id="SSF56935">
    <property type="entry name" value="Porins"/>
    <property type="match status" value="1"/>
</dbReference>
<dbReference type="InterPro" id="IPR010917">
    <property type="entry name" value="TonB_rcpt_CS"/>
</dbReference>
<feature type="domain" description="TonB-dependent receptor plug" evidence="15">
    <location>
        <begin position="53"/>
        <end position="156"/>
    </location>
</feature>
<evidence type="ECO:0000256" key="13">
    <source>
        <dbReference type="SAM" id="SignalP"/>
    </source>
</evidence>
<organism evidence="16 17">
    <name type="scientific">Neiella marina</name>
    <dbReference type="NCBI Taxonomy" id="508461"/>
    <lineage>
        <taxon>Bacteria</taxon>
        <taxon>Pseudomonadati</taxon>
        <taxon>Pseudomonadota</taxon>
        <taxon>Gammaproteobacteria</taxon>
        <taxon>Alteromonadales</taxon>
        <taxon>Echinimonadaceae</taxon>
        <taxon>Neiella</taxon>
    </lineage>
</organism>
<name>A0A8J2U3C4_9GAMM</name>
<sequence length="678" mass="73740">MNVKPLAFCISAALCGAAVAAENQASESASSEQSVFEVKAVVVSATRIETNIDDVARPVAVVDKQTLETIQPQSVAQAVAHEPNITVSGGPRANNQSVNIRGLSGNKVLQTVDGVRQVFESGHRPSYFLEPELLTSVEVVKGPASSLWGSGAVAGVVSQNTVSAGDLLAPEQNIGGFVKTGFNDNNDQTTTTAAVAGRTDSVDLLFSAYYRDSNDAELGNGESLVGSGSENKGMLAKAQWQLDDAQSLEFNVRAANVEGSVPSNASANPNGSSNFMIGRDQDTLNAAVDYRINTDSPLLNAQVKAYWNSVEMDEERISDGRTDKTELDVYGINLNNVSQVGDVTLLYGIDGHREEFSADRGGDNRPTPPDADTDIFGGFVQASYPVAQGWRVEAGVRYDYFSTEAKNLGEDRSDNDVNPSAAIIWQAQDWLELTLRHDRAFRAPSSEELYSTGYHFCMFPGFCNSFEPNPDLKPEQAANTELMAKAQFNGVFGQDDSLQIHSSVFQNKVDDFIQQIVTDPVFGPQMDPGKTYWYNVDEATIKGFEISANYAYQAFKASLAYGIVRGEDDNSNDDLTDIPADTLTADLSYGFWHSQLTTGVRVTHAKDQNKTKYEANVDGTTYDGYTVGDLYISYQPASFAALKIDLTVNNITDRHYRQAWSELDEVGREVILSAKYSF</sequence>
<dbReference type="Pfam" id="PF00593">
    <property type="entry name" value="TonB_dep_Rec_b-barrel"/>
    <property type="match status" value="1"/>
</dbReference>
<keyword evidence="6 13" id="KW-0732">Signal</keyword>
<dbReference type="AlphaFoldDB" id="A0A8J2U3C4"/>
<dbReference type="GO" id="GO:0044718">
    <property type="term" value="P:siderophore transmembrane transport"/>
    <property type="evidence" value="ECO:0007669"/>
    <property type="project" value="TreeGrafter"/>
</dbReference>
<protein>
    <submittedName>
        <fullName evidence="16">TonB-dependent receptor</fullName>
    </submittedName>
</protein>
<evidence type="ECO:0000256" key="8">
    <source>
        <dbReference type="ARBA" id="ARBA00023136"/>
    </source>
</evidence>
<dbReference type="EMBL" id="BMDX01000003">
    <property type="protein sequence ID" value="GGA69617.1"/>
    <property type="molecule type" value="Genomic_DNA"/>
</dbReference>
<dbReference type="PANTHER" id="PTHR30069:SF41">
    <property type="entry name" value="HEME_HEMOPEXIN UTILIZATION PROTEIN C"/>
    <property type="match status" value="1"/>
</dbReference>
<evidence type="ECO:0000256" key="7">
    <source>
        <dbReference type="ARBA" id="ARBA00023077"/>
    </source>
</evidence>
<evidence type="ECO:0000256" key="2">
    <source>
        <dbReference type="ARBA" id="ARBA00009810"/>
    </source>
</evidence>
<evidence type="ECO:0000256" key="4">
    <source>
        <dbReference type="ARBA" id="ARBA00022452"/>
    </source>
</evidence>
<dbReference type="InterPro" id="IPR036942">
    <property type="entry name" value="Beta-barrel_TonB_sf"/>
</dbReference>
<feature type="short sequence motif" description="TonB C-terminal box" evidence="11">
    <location>
        <begin position="661"/>
        <end position="678"/>
    </location>
</feature>
<evidence type="ECO:0000313" key="17">
    <source>
        <dbReference type="Proteomes" id="UP000619743"/>
    </source>
</evidence>
<feature type="domain" description="TonB-dependent receptor-like beta-barrel" evidence="14">
    <location>
        <begin position="256"/>
        <end position="651"/>
    </location>
</feature>
<keyword evidence="5 10" id="KW-0812">Transmembrane</keyword>
<evidence type="ECO:0000313" key="16">
    <source>
        <dbReference type="EMBL" id="GGA69617.1"/>
    </source>
</evidence>
<evidence type="ECO:0000259" key="14">
    <source>
        <dbReference type="Pfam" id="PF00593"/>
    </source>
</evidence>
<accession>A0A8J2U3C4</accession>
<keyword evidence="7 12" id="KW-0798">TonB box</keyword>
<dbReference type="NCBIfam" id="TIGR01786">
    <property type="entry name" value="TonB-hemlactrns"/>
    <property type="match status" value="1"/>
</dbReference>
<dbReference type="GO" id="GO:0009279">
    <property type="term" value="C:cell outer membrane"/>
    <property type="evidence" value="ECO:0007669"/>
    <property type="project" value="UniProtKB-SubCell"/>
</dbReference>
<gene>
    <name evidence="16" type="primary">hmuA</name>
    <name evidence="16" type="ORF">GCM10011369_09080</name>
</gene>
<evidence type="ECO:0000256" key="11">
    <source>
        <dbReference type="PROSITE-ProRule" id="PRU10144"/>
    </source>
</evidence>
<keyword evidence="8 10" id="KW-0472">Membrane</keyword>
<keyword evidence="3 10" id="KW-0813">Transport</keyword>
<evidence type="ECO:0000256" key="5">
    <source>
        <dbReference type="ARBA" id="ARBA00022692"/>
    </source>
</evidence>
<evidence type="ECO:0000256" key="6">
    <source>
        <dbReference type="ARBA" id="ARBA00022729"/>
    </source>
</evidence>
<keyword evidence="16" id="KW-0675">Receptor</keyword>
<keyword evidence="9 10" id="KW-0998">Cell outer membrane</keyword>
<evidence type="ECO:0000256" key="1">
    <source>
        <dbReference type="ARBA" id="ARBA00004571"/>
    </source>
</evidence>
<evidence type="ECO:0000256" key="10">
    <source>
        <dbReference type="PROSITE-ProRule" id="PRU01360"/>
    </source>
</evidence>
<keyword evidence="4 10" id="KW-1134">Transmembrane beta strand</keyword>
<dbReference type="PROSITE" id="PS01156">
    <property type="entry name" value="TONB_DEPENDENT_REC_2"/>
    <property type="match status" value="1"/>
</dbReference>
<evidence type="ECO:0000256" key="3">
    <source>
        <dbReference type="ARBA" id="ARBA00022448"/>
    </source>
</evidence>
<dbReference type="OrthoDB" id="5332150at2"/>
<dbReference type="CDD" id="cd01347">
    <property type="entry name" value="ligand_gated_channel"/>
    <property type="match status" value="1"/>
</dbReference>